<organism evidence="2 3">
    <name type="scientific">Chryseobacterium formosense</name>
    <dbReference type="NCBI Taxonomy" id="236814"/>
    <lineage>
        <taxon>Bacteria</taxon>
        <taxon>Pseudomonadati</taxon>
        <taxon>Bacteroidota</taxon>
        <taxon>Flavobacteriia</taxon>
        <taxon>Flavobacteriales</taxon>
        <taxon>Weeksellaceae</taxon>
        <taxon>Chryseobacterium group</taxon>
        <taxon>Chryseobacterium</taxon>
    </lineage>
</organism>
<comment type="caution">
    <text evidence="2">The sequence shown here is derived from an EMBL/GenBank/DDBJ whole genome shotgun (WGS) entry which is preliminary data.</text>
</comment>
<gene>
    <name evidence="2" type="ORF">IX39_18725</name>
</gene>
<evidence type="ECO:0000313" key="2">
    <source>
        <dbReference type="EMBL" id="KFE97791.1"/>
    </source>
</evidence>
<keyword evidence="1" id="KW-0175">Coiled coil</keyword>
<dbReference type="EMBL" id="JPRP01000004">
    <property type="protein sequence ID" value="KFE97791.1"/>
    <property type="molecule type" value="Genomic_DNA"/>
</dbReference>
<feature type="coiled-coil region" evidence="1">
    <location>
        <begin position="105"/>
        <end position="132"/>
    </location>
</feature>
<name>A0A085Z028_9FLAO</name>
<dbReference type="Proteomes" id="UP000028713">
    <property type="component" value="Unassembled WGS sequence"/>
</dbReference>
<dbReference type="RefSeq" id="WP_034679162.1">
    <property type="nucleotide sequence ID" value="NZ_FPAP01000005.1"/>
</dbReference>
<accession>A0A085Z028</accession>
<dbReference type="STRING" id="236814.IX39_18725"/>
<dbReference type="OrthoDB" id="1275042at2"/>
<evidence type="ECO:0000256" key="1">
    <source>
        <dbReference type="SAM" id="Coils"/>
    </source>
</evidence>
<proteinExistence type="predicted"/>
<reference evidence="2 3" key="1">
    <citation type="submission" date="2014-07" db="EMBL/GenBank/DDBJ databases">
        <title>Genome of Chryseobacterium formosense LMG 24722.</title>
        <authorList>
            <person name="Pipes S.E."/>
            <person name="Stropko S.J."/>
            <person name="Newman J.D."/>
        </authorList>
    </citation>
    <scope>NUCLEOTIDE SEQUENCE [LARGE SCALE GENOMIC DNA]</scope>
    <source>
        <strain evidence="2 3">LMG 24722</strain>
    </source>
</reference>
<protein>
    <submittedName>
        <fullName evidence="2">Uncharacterized protein</fullName>
    </submittedName>
</protein>
<sequence length="224" mass="25817">MKRNLLNLNYEFENSSFRKSLRFFCICSFLVFISFNQTLRAQVENGNSHNATIVLSQGAVVYSADAEFNKQISSGKITLDNGSVSYDAQKDVLVAGVKQSKNFDNKAKIAESKNQKEELKKIRKKIQDFETRQKSFPVKQLQVFPSQQDIISLSGVNLEYLSPGQQHHDLNKFFISDKLYQDKVAFNQEQRQKITNYSEQAVNFFYANAFSVRPPPVFFTVYYI</sequence>
<keyword evidence="3" id="KW-1185">Reference proteome</keyword>
<evidence type="ECO:0000313" key="3">
    <source>
        <dbReference type="Proteomes" id="UP000028713"/>
    </source>
</evidence>
<dbReference type="AlphaFoldDB" id="A0A085Z028"/>
<dbReference type="eggNOG" id="ENOG502ZDBD">
    <property type="taxonomic scope" value="Bacteria"/>
</dbReference>